<reference evidence="2 3" key="1">
    <citation type="submission" date="2024-12" db="EMBL/GenBank/DDBJ databases">
        <title>The unique morphological basis and parallel evolutionary history of personate flowers in Penstemon.</title>
        <authorList>
            <person name="Depatie T.H."/>
            <person name="Wessinger C.A."/>
        </authorList>
    </citation>
    <scope>NUCLEOTIDE SEQUENCE [LARGE SCALE GENOMIC DNA]</scope>
    <source>
        <strain evidence="2">WTNN_2</strain>
        <tissue evidence="2">Leaf</tissue>
    </source>
</reference>
<dbReference type="InterPro" id="IPR023213">
    <property type="entry name" value="CAT-like_dom_sf"/>
</dbReference>
<dbReference type="PANTHER" id="PTHR31147:SF33">
    <property type="entry name" value="N-HYDROXYCINNAMOYL_BENZOYLTRANSFERASE, PUTATIVE-RELATED"/>
    <property type="match status" value="1"/>
</dbReference>
<protein>
    <submittedName>
        <fullName evidence="2">Uncharacterized protein</fullName>
    </submittedName>
</protein>
<dbReference type="SUPFAM" id="SSF52777">
    <property type="entry name" value="CoA-dependent acyltransferases"/>
    <property type="match status" value="1"/>
</dbReference>
<dbReference type="PANTHER" id="PTHR31147">
    <property type="entry name" value="ACYL TRANSFERASE 4"/>
    <property type="match status" value="1"/>
</dbReference>
<comment type="caution">
    <text evidence="2">The sequence shown here is derived from an EMBL/GenBank/DDBJ whole genome shotgun (WGS) entry which is preliminary data.</text>
</comment>
<dbReference type="EMBL" id="JBJXBP010000001">
    <property type="protein sequence ID" value="KAL3850390.1"/>
    <property type="molecule type" value="Genomic_DNA"/>
</dbReference>
<dbReference type="AlphaFoldDB" id="A0ABD3UQ36"/>
<name>A0ABD3UQ36_9LAMI</name>
<comment type="similarity">
    <text evidence="1">Belongs to the plant acyltransferase family.</text>
</comment>
<evidence type="ECO:0000256" key="1">
    <source>
        <dbReference type="ARBA" id="ARBA00009861"/>
    </source>
</evidence>
<sequence>MQVIIQQTAVIRPNKPPFDHDHVLSLSHIDTDRNLHVTLRYLRVYAPNHHQQQTDPYHLITTALSATLLHYYPFAGTLLRCHSDGRLELHCHVDDGVPVVSASVNSDLSLVDYLDSEIDDKLVEQLVPELDPNSDPIRPITLQVTRFGCGGFVLGASVHHAICDGLGATLFFNAMAELARGAGGITVKPVWDRTTLLGPRNPVRVQYPIHEYLSLDKDFYPYLGSGKRVVKGCFNVKEEWLDRFKGFLLEKSGLKFTTFEALGAFIWRARTKAYGVRGDEKVTFAYSINIRKLITPPLPDGYWGNGCVPMYVHLPASELVNQPIWKAIELIKKSKFNATDEYVRSFIDFQELHYSQGISAGPRVSGFTDWRHLGHSTMDFGWGGPIAVVPLSRHLLGSTEPCFFLPGKEGMIRVLVHLEEDLMGTFREEMDNLRNHENGFQAAL</sequence>
<keyword evidence="3" id="KW-1185">Reference proteome</keyword>
<dbReference type="Proteomes" id="UP001634393">
    <property type="component" value="Unassembled WGS sequence"/>
</dbReference>
<accession>A0ABD3UQ36</accession>
<proteinExistence type="inferred from homology"/>
<dbReference type="InterPro" id="IPR050898">
    <property type="entry name" value="Plant_acyltransferase"/>
</dbReference>
<organism evidence="2 3">
    <name type="scientific">Penstemon smallii</name>
    <dbReference type="NCBI Taxonomy" id="265156"/>
    <lineage>
        <taxon>Eukaryota</taxon>
        <taxon>Viridiplantae</taxon>
        <taxon>Streptophyta</taxon>
        <taxon>Embryophyta</taxon>
        <taxon>Tracheophyta</taxon>
        <taxon>Spermatophyta</taxon>
        <taxon>Magnoliopsida</taxon>
        <taxon>eudicotyledons</taxon>
        <taxon>Gunneridae</taxon>
        <taxon>Pentapetalae</taxon>
        <taxon>asterids</taxon>
        <taxon>lamiids</taxon>
        <taxon>Lamiales</taxon>
        <taxon>Plantaginaceae</taxon>
        <taxon>Cheloneae</taxon>
        <taxon>Penstemon</taxon>
    </lineage>
</organism>
<evidence type="ECO:0000313" key="2">
    <source>
        <dbReference type="EMBL" id="KAL3850390.1"/>
    </source>
</evidence>
<dbReference type="Gene3D" id="3.30.559.10">
    <property type="entry name" value="Chloramphenicol acetyltransferase-like domain"/>
    <property type="match status" value="2"/>
</dbReference>
<evidence type="ECO:0000313" key="3">
    <source>
        <dbReference type="Proteomes" id="UP001634393"/>
    </source>
</evidence>
<dbReference type="Pfam" id="PF02458">
    <property type="entry name" value="Transferase"/>
    <property type="match status" value="1"/>
</dbReference>
<gene>
    <name evidence="2" type="ORF">ACJIZ3_012272</name>
</gene>